<evidence type="ECO:0000313" key="1">
    <source>
        <dbReference type="EMBL" id="GBP51470.1"/>
    </source>
</evidence>
<accession>A0A4C1WKU3</accession>
<comment type="caution">
    <text evidence="1">The sequence shown here is derived from an EMBL/GenBank/DDBJ whole genome shotgun (WGS) entry which is preliminary data.</text>
</comment>
<evidence type="ECO:0000313" key="2">
    <source>
        <dbReference type="Proteomes" id="UP000299102"/>
    </source>
</evidence>
<reference evidence="1 2" key="1">
    <citation type="journal article" date="2019" name="Commun. Biol.">
        <title>The bagworm genome reveals a unique fibroin gene that provides high tensile strength.</title>
        <authorList>
            <person name="Kono N."/>
            <person name="Nakamura H."/>
            <person name="Ohtoshi R."/>
            <person name="Tomita M."/>
            <person name="Numata K."/>
            <person name="Arakawa K."/>
        </authorList>
    </citation>
    <scope>NUCLEOTIDE SEQUENCE [LARGE SCALE GENOMIC DNA]</scope>
</reference>
<keyword evidence="2" id="KW-1185">Reference proteome</keyword>
<dbReference type="EMBL" id="BGZK01000582">
    <property type="protein sequence ID" value="GBP51470.1"/>
    <property type="molecule type" value="Genomic_DNA"/>
</dbReference>
<gene>
    <name evidence="1" type="ORF">EVAR_44445_1</name>
</gene>
<dbReference type="AlphaFoldDB" id="A0A4C1WKU3"/>
<organism evidence="1 2">
    <name type="scientific">Eumeta variegata</name>
    <name type="common">Bagworm moth</name>
    <name type="synonym">Eumeta japonica</name>
    <dbReference type="NCBI Taxonomy" id="151549"/>
    <lineage>
        <taxon>Eukaryota</taxon>
        <taxon>Metazoa</taxon>
        <taxon>Ecdysozoa</taxon>
        <taxon>Arthropoda</taxon>
        <taxon>Hexapoda</taxon>
        <taxon>Insecta</taxon>
        <taxon>Pterygota</taxon>
        <taxon>Neoptera</taxon>
        <taxon>Endopterygota</taxon>
        <taxon>Lepidoptera</taxon>
        <taxon>Glossata</taxon>
        <taxon>Ditrysia</taxon>
        <taxon>Tineoidea</taxon>
        <taxon>Psychidae</taxon>
        <taxon>Oiketicinae</taxon>
        <taxon>Eumeta</taxon>
    </lineage>
</organism>
<name>A0A4C1WKU3_EUMVA</name>
<dbReference type="Proteomes" id="UP000299102">
    <property type="component" value="Unassembled WGS sequence"/>
</dbReference>
<protein>
    <submittedName>
        <fullName evidence="1">Uncharacterized protein</fullName>
    </submittedName>
</protein>
<sequence length="93" mass="10601">MHEVSGHAARNRARQEDVHPWHSRYWSSAYSTDAITHLLLNGVRHTDLHARRCSCARSSTAIMRPGDMPLSYTEHVIRSRAARGLLYFDASVQ</sequence>
<proteinExistence type="predicted"/>